<sequence length="66" mass="7422">MSSFIHIRLRASAEVQSFHPSLNVEAPVSGKIIHSRGKNLAWLYRVPADINCQQKGIVNQHAERLT</sequence>
<evidence type="ECO:0000313" key="2">
    <source>
        <dbReference type="WBParaSite" id="L893_g10504.t1"/>
    </source>
</evidence>
<proteinExistence type="predicted"/>
<dbReference type="Proteomes" id="UP000095287">
    <property type="component" value="Unplaced"/>
</dbReference>
<dbReference type="AlphaFoldDB" id="A0A1I7XXM0"/>
<keyword evidence="1" id="KW-1185">Reference proteome</keyword>
<organism evidence="1 2">
    <name type="scientific">Steinernema glaseri</name>
    <dbReference type="NCBI Taxonomy" id="37863"/>
    <lineage>
        <taxon>Eukaryota</taxon>
        <taxon>Metazoa</taxon>
        <taxon>Ecdysozoa</taxon>
        <taxon>Nematoda</taxon>
        <taxon>Chromadorea</taxon>
        <taxon>Rhabditida</taxon>
        <taxon>Tylenchina</taxon>
        <taxon>Panagrolaimomorpha</taxon>
        <taxon>Strongyloidoidea</taxon>
        <taxon>Steinernematidae</taxon>
        <taxon>Steinernema</taxon>
    </lineage>
</organism>
<accession>A0A1I7XXM0</accession>
<name>A0A1I7XXM0_9BILA</name>
<reference evidence="2" key="1">
    <citation type="submission" date="2016-11" db="UniProtKB">
        <authorList>
            <consortium name="WormBaseParasite"/>
        </authorList>
    </citation>
    <scope>IDENTIFICATION</scope>
</reference>
<dbReference type="WBParaSite" id="L893_g10504.t1">
    <property type="protein sequence ID" value="L893_g10504.t1"/>
    <property type="gene ID" value="L893_g10504"/>
</dbReference>
<evidence type="ECO:0000313" key="1">
    <source>
        <dbReference type="Proteomes" id="UP000095287"/>
    </source>
</evidence>
<protein>
    <submittedName>
        <fullName evidence="2">Uncharacterized protein</fullName>
    </submittedName>
</protein>